<keyword evidence="2" id="KW-1185">Reference proteome</keyword>
<dbReference type="Proteomes" id="UP000266673">
    <property type="component" value="Unassembled WGS sequence"/>
</dbReference>
<accession>A0A397UB02</accession>
<organism evidence="1 2">
    <name type="scientific">Gigaspora rosea</name>
    <dbReference type="NCBI Taxonomy" id="44941"/>
    <lineage>
        <taxon>Eukaryota</taxon>
        <taxon>Fungi</taxon>
        <taxon>Fungi incertae sedis</taxon>
        <taxon>Mucoromycota</taxon>
        <taxon>Glomeromycotina</taxon>
        <taxon>Glomeromycetes</taxon>
        <taxon>Diversisporales</taxon>
        <taxon>Gigasporaceae</taxon>
        <taxon>Gigaspora</taxon>
    </lineage>
</organism>
<gene>
    <name evidence="1" type="ORF">C2G38_2216023</name>
</gene>
<comment type="caution">
    <text evidence="1">The sequence shown here is derived from an EMBL/GenBank/DDBJ whole genome shotgun (WGS) entry which is preliminary data.</text>
</comment>
<dbReference type="OrthoDB" id="2427837at2759"/>
<reference evidence="1 2" key="1">
    <citation type="submission" date="2018-06" db="EMBL/GenBank/DDBJ databases">
        <title>Comparative genomics reveals the genomic features of Rhizophagus irregularis, R. cerebriforme, R. diaphanum and Gigaspora rosea, and their symbiotic lifestyle signature.</title>
        <authorList>
            <person name="Morin E."/>
            <person name="San Clemente H."/>
            <person name="Chen E.C.H."/>
            <person name="De La Providencia I."/>
            <person name="Hainaut M."/>
            <person name="Kuo A."/>
            <person name="Kohler A."/>
            <person name="Murat C."/>
            <person name="Tang N."/>
            <person name="Roy S."/>
            <person name="Loubradou J."/>
            <person name="Henrissat B."/>
            <person name="Grigoriev I.V."/>
            <person name="Corradi N."/>
            <person name="Roux C."/>
            <person name="Martin F.M."/>
        </authorList>
    </citation>
    <scope>NUCLEOTIDE SEQUENCE [LARGE SCALE GENOMIC DNA]</scope>
    <source>
        <strain evidence="1 2">DAOM 194757</strain>
    </source>
</reference>
<protein>
    <submittedName>
        <fullName evidence="1">Uncharacterized protein</fullName>
    </submittedName>
</protein>
<name>A0A397UB02_9GLOM</name>
<dbReference type="AlphaFoldDB" id="A0A397UB02"/>
<evidence type="ECO:0000313" key="1">
    <source>
        <dbReference type="EMBL" id="RIB06881.1"/>
    </source>
</evidence>
<evidence type="ECO:0000313" key="2">
    <source>
        <dbReference type="Proteomes" id="UP000266673"/>
    </source>
</evidence>
<sequence>MTNNQAISANDDQVNVSVGYPIVFIPYMAIQQRSKLKEHFKQSGKQTISFPCLESLFFGVFEGYIHYFNFRNGSYKCFFHGPDTYLQLTNILNNSNWGRKFFDNDHQTFVVLFNAQAEKKANCNLFNKNRLPKLTVEWKMKIKRDAKNNQTSAGSPPEPKDWSHENCLALVPGTSIAIKPSTS</sequence>
<proteinExistence type="predicted"/>
<dbReference type="EMBL" id="QKWP01001749">
    <property type="protein sequence ID" value="RIB06881.1"/>
    <property type="molecule type" value="Genomic_DNA"/>
</dbReference>